<feature type="domain" description="Ubiquitin-like protease family profile" evidence="5">
    <location>
        <begin position="885"/>
        <end position="1071"/>
    </location>
</feature>
<dbReference type="AlphaFoldDB" id="A0A165WGL9"/>
<protein>
    <recommendedName>
        <fullName evidence="5">Ubiquitin-like protease family profile domain-containing protein</fullName>
    </recommendedName>
</protein>
<dbReference type="GO" id="GO:0019783">
    <property type="term" value="F:ubiquitin-like protein peptidase activity"/>
    <property type="evidence" value="ECO:0007669"/>
    <property type="project" value="UniProtKB-ARBA"/>
</dbReference>
<keyword evidence="2" id="KW-0645">Protease</keyword>
<keyword evidence="7" id="KW-1185">Reference proteome</keyword>
<dbReference type="InterPro" id="IPR003653">
    <property type="entry name" value="Peptidase_C48_C"/>
</dbReference>
<dbReference type="GO" id="GO:0006508">
    <property type="term" value="P:proteolysis"/>
    <property type="evidence" value="ECO:0007669"/>
    <property type="project" value="UniProtKB-KW"/>
</dbReference>
<evidence type="ECO:0000256" key="2">
    <source>
        <dbReference type="ARBA" id="ARBA00022670"/>
    </source>
</evidence>
<comment type="similarity">
    <text evidence="1">Belongs to the peptidase C48 family.</text>
</comment>
<dbReference type="Gene3D" id="3.40.395.10">
    <property type="entry name" value="Adenoviral Proteinase, Chain A"/>
    <property type="match status" value="1"/>
</dbReference>
<dbReference type="PANTHER" id="PTHR33096">
    <property type="entry name" value="CXC2 DOMAIN-CONTAINING PROTEIN"/>
    <property type="match status" value="1"/>
</dbReference>
<evidence type="ECO:0000313" key="7">
    <source>
        <dbReference type="Proteomes" id="UP000076532"/>
    </source>
</evidence>
<reference evidence="6 7" key="1">
    <citation type="journal article" date="2016" name="Mol. Biol. Evol.">
        <title>Comparative Genomics of Early-Diverging Mushroom-Forming Fungi Provides Insights into the Origins of Lignocellulose Decay Capabilities.</title>
        <authorList>
            <person name="Nagy L.G."/>
            <person name="Riley R."/>
            <person name="Tritt A."/>
            <person name="Adam C."/>
            <person name="Daum C."/>
            <person name="Floudas D."/>
            <person name="Sun H."/>
            <person name="Yadav J.S."/>
            <person name="Pangilinan J."/>
            <person name="Larsson K.H."/>
            <person name="Matsuura K."/>
            <person name="Barry K."/>
            <person name="Labutti K."/>
            <person name="Kuo R."/>
            <person name="Ohm R.A."/>
            <person name="Bhattacharya S.S."/>
            <person name="Shirouzu T."/>
            <person name="Yoshinaga Y."/>
            <person name="Martin F.M."/>
            <person name="Grigoriev I.V."/>
            <person name="Hibbett D.S."/>
        </authorList>
    </citation>
    <scope>NUCLEOTIDE SEQUENCE [LARGE SCALE GENOMIC DNA]</scope>
    <source>
        <strain evidence="6 7">CBS 109695</strain>
    </source>
</reference>
<feature type="compositionally biased region" description="Basic and acidic residues" evidence="4">
    <location>
        <begin position="167"/>
        <end position="185"/>
    </location>
</feature>
<sequence>RRILPNSADFRLYNKWIAIIPTLVEDYIQYYNTTIGKRAEPCPDEIYRESEFFSCSCQPLPRQLIRNGLFPAAPSQPNIAVSLELLGLYRALFERSCDAVNALAEALHTHYTRRGFHVVNTEGDYVADPYRRPLTAAIQWHDTLQIQVQKKLDAAIAAATESVKASQTEREASPEDIPDAPKPRTEASRLLQTRCPACFARRKWGTPFQEGADFHMSTDGNFHHRHQTSSGDGPHFYDPEYFLSKEEVDKVGERIEAARKKKPRAYHSKVPDEAINECRESHAAANANKQKTDMGHFDDTGIAALVCRHGIPIFMANIDTPGEQQKYAVALIERVFAELPPEATGAFLYDVGCVLDISVHKFDILSESILERIMFATTAMHAYAHQWSCQLWYNPRLKPGLALSDGEGVERLWSRLRRLIGITRTSGRRRRLWLLDRQVHFIASDMRDGLGDWIRRKLDGKLGVVQQTKESQETLISCAIPESELREQWRMQIKAQSSLRAHAPQRLRKQVDTVLALQEEVAAIQSKIDEARSSLAEAGASRGTKASLKILCDYQEQLLAGVDTLYTSLNIQEQFPELKGVDVEFVRTLMLARDLKINIRKRAIGSFLEWEKLDQAVGGKHQALGTKMHQRTRAAITKRTPALMRAIRTFNKYCAKLSDLHDPSWTIPVPSPLPTHLADLRDRSDLLEDVWISRREESTPRWLADFNVRDGIRALLKKDRCLEERHRLGDESDVICSWLGTELTAVELAIRSPAYASLHTLLNEKRRELLFLEKRWVTPLASDIRFRSTVKEAAIKAHVLSGLGSTTELNWMPTTVAPDFTIEESATSNDPSSPSIEPTHLSDEFSLLDTDNLEAEDDLDDNGDALRDEDIIRDASAVVRWQVPVRIILTSFEPASIARFISPTAMLNDECINSGALLLQYQLAHAADESNSSLGFDARSVALLTTHELVRVQYGVTDDQIWRSVERSEFWSKSVWILPIHRPQHWVLCIIYPERKTLHLFDSLADRRGWNADIKNIMHLIARMSTLAFRNGHPCAQTDFTAWTARPLQLQATQTNGYDCGVWVLATILSVLQGYTSTAMAEADIEVLRVCILHLILQLEE</sequence>
<proteinExistence type="inferred from homology"/>
<dbReference type="Proteomes" id="UP000076532">
    <property type="component" value="Unassembled WGS sequence"/>
</dbReference>
<dbReference type="PROSITE" id="PS50600">
    <property type="entry name" value="ULP_PROTEASE"/>
    <property type="match status" value="1"/>
</dbReference>
<feature type="non-terminal residue" evidence="6">
    <location>
        <position position="1"/>
    </location>
</feature>
<feature type="non-terminal residue" evidence="6">
    <location>
        <position position="1101"/>
    </location>
</feature>
<dbReference type="InterPro" id="IPR040521">
    <property type="entry name" value="KDZ"/>
</dbReference>
<dbReference type="OrthoDB" id="3253684at2759"/>
<dbReference type="Pfam" id="PF18758">
    <property type="entry name" value="KDZ"/>
    <property type="match status" value="1"/>
</dbReference>
<organism evidence="6 7">
    <name type="scientific">Athelia psychrophila</name>
    <dbReference type="NCBI Taxonomy" id="1759441"/>
    <lineage>
        <taxon>Eukaryota</taxon>
        <taxon>Fungi</taxon>
        <taxon>Dikarya</taxon>
        <taxon>Basidiomycota</taxon>
        <taxon>Agaricomycotina</taxon>
        <taxon>Agaricomycetes</taxon>
        <taxon>Agaricomycetidae</taxon>
        <taxon>Atheliales</taxon>
        <taxon>Atheliaceae</taxon>
        <taxon>Athelia</taxon>
    </lineage>
</organism>
<evidence type="ECO:0000256" key="4">
    <source>
        <dbReference type="SAM" id="MobiDB-lite"/>
    </source>
</evidence>
<dbReference type="STRING" id="436010.A0A165WGL9"/>
<dbReference type="SUPFAM" id="SSF54001">
    <property type="entry name" value="Cysteine proteinases"/>
    <property type="match status" value="1"/>
</dbReference>
<evidence type="ECO:0000256" key="1">
    <source>
        <dbReference type="ARBA" id="ARBA00005234"/>
    </source>
</evidence>
<accession>A0A165WGL9</accession>
<dbReference type="GO" id="GO:0008234">
    <property type="term" value="F:cysteine-type peptidase activity"/>
    <property type="evidence" value="ECO:0007669"/>
    <property type="project" value="InterPro"/>
</dbReference>
<name>A0A165WGL9_9AGAM</name>
<dbReference type="EMBL" id="KV417744">
    <property type="protein sequence ID" value="KZP07627.1"/>
    <property type="molecule type" value="Genomic_DNA"/>
</dbReference>
<gene>
    <name evidence="6" type="ORF">FIBSPDRAFT_691631</name>
</gene>
<evidence type="ECO:0000259" key="5">
    <source>
        <dbReference type="PROSITE" id="PS50600"/>
    </source>
</evidence>
<dbReference type="Pfam" id="PF02902">
    <property type="entry name" value="Peptidase_C48"/>
    <property type="match status" value="1"/>
</dbReference>
<evidence type="ECO:0000256" key="3">
    <source>
        <dbReference type="ARBA" id="ARBA00022801"/>
    </source>
</evidence>
<dbReference type="PANTHER" id="PTHR33096:SF1">
    <property type="entry name" value="CXC1-LIKE CYSTEINE CLUSTER ASSOCIATED WITH KDZ TRANSPOSASES DOMAIN-CONTAINING PROTEIN"/>
    <property type="match status" value="1"/>
</dbReference>
<feature type="region of interest" description="Disordered" evidence="4">
    <location>
        <begin position="162"/>
        <end position="185"/>
    </location>
</feature>
<evidence type="ECO:0000313" key="6">
    <source>
        <dbReference type="EMBL" id="KZP07627.1"/>
    </source>
</evidence>
<keyword evidence="3" id="KW-0378">Hydrolase</keyword>
<dbReference type="InterPro" id="IPR038765">
    <property type="entry name" value="Papain-like_cys_pep_sf"/>
</dbReference>